<evidence type="ECO:0000256" key="8">
    <source>
        <dbReference type="ARBA" id="ARBA00022806"/>
    </source>
</evidence>
<evidence type="ECO:0000256" key="7">
    <source>
        <dbReference type="ARBA" id="ARBA00022801"/>
    </source>
</evidence>
<dbReference type="FunFam" id="3.40.50.300:FF:000957">
    <property type="entry name" value="ATP-dependent RNA helicase SUV3L, mitochondrial"/>
    <property type="match status" value="1"/>
</dbReference>
<organism evidence="16">
    <name type="scientific">Chlorella variabilis</name>
    <name type="common">Green alga</name>
    <dbReference type="NCBI Taxonomy" id="554065"/>
    <lineage>
        <taxon>Eukaryota</taxon>
        <taxon>Viridiplantae</taxon>
        <taxon>Chlorophyta</taxon>
        <taxon>core chlorophytes</taxon>
        <taxon>Trebouxiophyceae</taxon>
        <taxon>Chlorellales</taxon>
        <taxon>Chlorellaceae</taxon>
        <taxon>Chlorella clade</taxon>
        <taxon>Chlorella</taxon>
    </lineage>
</organism>
<dbReference type="CDD" id="cd17913">
    <property type="entry name" value="DEXQc_Suv3"/>
    <property type="match status" value="1"/>
</dbReference>
<dbReference type="GeneID" id="17354346"/>
<dbReference type="PROSITE" id="PS51194">
    <property type="entry name" value="HELICASE_CTER"/>
    <property type="match status" value="1"/>
</dbReference>
<dbReference type="GO" id="GO:0000965">
    <property type="term" value="P:mitochondrial RNA 3'-end processing"/>
    <property type="evidence" value="ECO:0007669"/>
    <property type="project" value="TreeGrafter"/>
</dbReference>
<comment type="cofactor">
    <cofactor evidence="2">
        <name>Mg(2+)</name>
        <dbReference type="ChEBI" id="CHEBI:18420"/>
    </cofactor>
</comment>
<dbReference type="InterPro" id="IPR022192">
    <property type="entry name" value="SUV3_C"/>
</dbReference>
<evidence type="ECO:0000256" key="5">
    <source>
        <dbReference type="ARBA" id="ARBA00012552"/>
    </source>
</evidence>
<dbReference type="PANTHER" id="PTHR12131:SF1">
    <property type="entry name" value="ATP-DEPENDENT RNA HELICASE SUPV3L1, MITOCHONDRIAL-RELATED"/>
    <property type="match status" value="1"/>
</dbReference>
<comment type="subcellular location">
    <subcellularLocation>
        <location evidence="3">Mitochondrion matrix</location>
        <location evidence="3">Mitochondrion nucleoid</location>
    </subcellularLocation>
</comment>
<sequence>MAAGAAVAVGAADSYTEAITDLGNPASFFPTARALERTVVAHLGPTNSGKTHAALQELRRAASGIYCGPLRLLAWQVHDQLSSSGLPCNLVTGQERRDEGAAHTACTTEMASTRSVVEVAVLDEIQMIADESRGWAFTRALLGVPARTLHVCGDPAALPLLEQIVAETGDRLEVRRYERLSPLVAARRPLASLSQVQRGDCVVAFSRRDVHALRQEIEGYGQHRCCVVYGALPPDARQLQASLFNTPRTGFNVLAASDAVGMGLNLAIRRIIFTSLSKYDGTAERALTTAEIKQVAGRAGRYGSRFPDGIATATTPEDLERLAAALQQPSEELASAYLLPSLAQLEMLHGQHPADKLPAILRRFEEAAQGSLARTQYRYARYEEQYTLATMLRHLPLSLREAWAFSISPADPDDAPVASALLTFATVYAHRGRVSPAAILHGPVHEARSEMELQQLEAAHRVHDLYIWLAFRFDAFTGVEEVQERRAALSALIDASIRSMGAQRRSRRQLEASAEEAMLVERRLQEQWDWQQRGEWLQRKQGYQKRRR</sequence>
<dbReference type="AlphaFoldDB" id="E1ZHC1"/>
<dbReference type="SMART" id="SM00490">
    <property type="entry name" value="HELICc"/>
    <property type="match status" value="1"/>
</dbReference>
<proteinExistence type="predicted"/>
<dbReference type="GO" id="GO:0003724">
    <property type="term" value="F:RNA helicase activity"/>
    <property type="evidence" value="ECO:0007669"/>
    <property type="project" value="UniProtKB-EC"/>
</dbReference>
<dbReference type="Pfam" id="PF00271">
    <property type="entry name" value="Helicase_C"/>
    <property type="match status" value="1"/>
</dbReference>
<dbReference type="SUPFAM" id="SSF52540">
    <property type="entry name" value="P-loop containing nucleoside triphosphate hydrolases"/>
    <property type="match status" value="1"/>
</dbReference>
<keyword evidence="7" id="KW-0378">Hydrolase</keyword>
<evidence type="ECO:0000256" key="3">
    <source>
        <dbReference type="ARBA" id="ARBA00004436"/>
    </source>
</evidence>
<evidence type="ECO:0000256" key="2">
    <source>
        <dbReference type="ARBA" id="ARBA00001946"/>
    </source>
</evidence>
<accession>E1ZHC1</accession>
<dbReference type="eggNOG" id="KOG0953">
    <property type="taxonomic scope" value="Eukaryota"/>
</dbReference>
<dbReference type="OMA" id="QPANWYT"/>
<evidence type="ECO:0000313" key="16">
    <source>
        <dbReference type="Proteomes" id="UP000008141"/>
    </source>
</evidence>
<dbReference type="InterPro" id="IPR055206">
    <property type="entry name" value="DEXQc_SUV3"/>
</dbReference>
<name>E1ZHC1_CHLVA</name>
<dbReference type="OrthoDB" id="6692397at2759"/>
<evidence type="ECO:0000256" key="12">
    <source>
        <dbReference type="ARBA" id="ARBA00023271"/>
    </source>
</evidence>
<dbReference type="InterPro" id="IPR044774">
    <property type="entry name" value="Suv3_DEXQc"/>
</dbReference>
<feature type="domain" description="Helicase C-terminal" evidence="14">
    <location>
        <begin position="160"/>
        <end position="346"/>
    </location>
</feature>
<evidence type="ECO:0000256" key="4">
    <source>
        <dbReference type="ARBA" id="ARBA00011661"/>
    </source>
</evidence>
<keyword evidence="12" id="KW-1135">Mitochondrion nucleoid</keyword>
<dbReference type="InterPro" id="IPR027417">
    <property type="entry name" value="P-loop_NTPase"/>
</dbReference>
<dbReference type="Pfam" id="PF18147">
    <property type="entry name" value="Suv3_C_1"/>
    <property type="match status" value="1"/>
</dbReference>
<dbReference type="InterPro" id="IPR041082">
    <property type="entry name" value="Suv3_C_1"/>
</dbReference>
<dbReference type="GO" id="GO:0016787">
    <property type="term" value="F:hydrolase activity"/>
    <property type="evidence" value="ECO:0007669"/>
    <property type="project" value="UniProtKB-KW"/>
</dbReference>
<dbReference type="GO" id="GO:0045025">
    <property type="term" value="C:mitochondrial degradosome"/>
    <property type="evidence" value="ECO:0007669"/>
    <property type="project" value="TreeGrafter"/>
</dbReference>
<evidence type="ECO:0000313" key="15">
    <source>
        <dbReference type="EMBL" id="EFN55101.1"/>
    </source>
</evidence>
<dbReference type="Gene3D" id="1.20.58.1080">
    <property type="match status" value="1"/>
</dbReference>
<keyword evidence="10" id="KW-0809">Transit peptide</keyword>
<keyword evidence="9" id="KW-0067">ATP-binding</keyword>
<comment type="catalytic activity">
    <reaction evidence="13">
        <text>ATP + H2O = ADP + phosphate + H(+)</text>
        <dbReference type="Rhea" id="RHEA:13065"/>
        <dbReference type="ChEBI" id="CHEBI:15377"/>
        <dbReference type="ChEBI" id="CHEBI:15378"/>
        <dbReference type="ChEBI" id="CHEBI:30616"/>
        <dbReference type="ChEBI" id="CHEBI:43474"/>
        <dbReference type="ChEBI" id="CHEBI:456216"/>
        <dbReference type="EC" id="3.6.4.13"/>
    </reaction>
</comment>
<dbReference type="Gene3D" id="1.20.272.40">
    <property type="match status" value="1"/>
</dbReference>
<dbReference type="InParanoid" id="E1ZHC1"/>
<dbReference type="STRING" id="554065.E1ZHC1"/>
<dbReference type="RefSeq" id="XP_005847203.1">
    <property type="nucleotide sequence ID" value="XM_005847141.1"/>
</dbReference>
<comment type="cofactor">
    <cofactor evidence="1">
        <name>Mn(2+)</name>
        <dbReference type="ChEBI" id="CHEBI:29035"/>
    </cofactor>
</comment>
<keyword evidence="6" id="KW-0547">Nucleotide-binding</keyword>
<comment type="subunit">
    <text evidence="4">Homodimer; in free form. Component of the mitochondrial degradosome (mtEXO) complex which is a heteropentamer containing 2 copies of SUPV3L1 and 3 copies of PNPT1.</text>
</comment>
<dbReference type="CDD" id="cd18805">
    <property type="entry name" value="SF2_C_suv3"/>
    <property type="match status" value="1"/>
</dbReference>
<dbReference type="PANTHER" id="PTHR12131">
    <property type="entry name" value="ATP-DEPENDENT RNA AND DNA HELICASE"/>
    <property type="match status" value="1"/>
</dbReference>
<evidence type="ECO:0000256" key="10">
    <source>
        <dbReference type="ARBA" id="ARBA00022946"/>
    </source>
</evidence>
<dbReference type="GO" id="GO:0042645">
    <property type="term" value="C:mitochondrial nucleoid"/>
    <property type="evidence" value="ECO:0007669"/>
    <property type="project" value="UniProtKB-SubCell"/>
</dbReference>
<evidence type="ECO:0000256" key="9">
    <source>
        <dbReference type="ARBA" id="ARBA00022840"/>
    </source>
</evidence>
<dbReference type="Pfam" id="PF22527">
    <property type="entry name" value="DEXQc_Suv3"/>
    <property type="match status" value="1"/>
</dbReference>
<dbReference type="FunCoup" id="E1ZHC1">
    <property type="interactions" value="130"/>
</dbReference>
<dbReference type="Pfam" id="PF12513">
    <property type="entry name" value="SUV3_C"/>
    <property type="match status" value="1"/>
</dbReference>
<dbReference type="Gene3D" id="3.40.50.300">
    <property type="entry name" value="P-loop containing nucleotide triphosphate hydrolases"/>
    <property type="match status" value="2"/>
</dbReference>
<dbReference type="EMBL" id="GL433846">
    <property type="protein sequence ID" value="EFN55101.1"/>
    <property type="molecule type" value="Genomic_DNA"/>
</dbReference>
<evidence type="ECO:0000256" key="11">
    <source>
        <dbReference type="ARBA" id="ARBA00023128"/>
    </source>
</evidence>
<dbReference type="Proteomes" id="UP000008141">
    <property type="component" value="Unassembled WGS sequence"/>
</dbReference>
<reference evidence="15 16" key="1">
    <citation type="journal article" date="2010" name="Plant Cell">
        <title>The Chlorella variabilis NC64A genome reveals adaptation to photosymbiosis, coevolution with viruses, and cryptic sex.</title>
        <authorList>
            <person name="Blanc G."/>
            <person name="Duncan G."/>
            <person name="Agarkova I."/>
            <person name="Borodovsky M."/>
            <person name="Gurnon J."/>
            <person name="Kuo A."/>
            <person name="Lindquist E."/>
            <person name="Lucas S."/>
            <person name="Pangilinan J."/>
            <person name="Polle J."/>
            <person name="Salamov A."/>
            <person name="Terry A."/>
            <person name="Yamada T."/>
            <person name="Dunigan D.D."/>
            <person name="Grigoriev I.V."/>
            <person name="Claverie J.M."/>
            <person name="Van Etten J.L."/>
        </authorList>
    </citation>
    <scope>NUCLEOTIDE SEQUENCE [LARGE SCALE GENOMIC DNA]</scope>
    <source>
        <strain evidence="15 16">NC64A</strain>
    </source>
</reference>
<dbReference type="EC" id="3.6.4.13" evidence="5"/>
<dbReference type="GO" id="GO:0005524">
    <property type="term" value="F:ATP binding"/>
    <property type="evidence" value="ECO:0007669"/>
    <property type="project" value="UniProtKB-KW"/>
</dbReference>
<evidence type="ECO:0000256" key="1">
    <source>
        <dbReference type="ARBA" id="ARBA00001936"/>
    </source>
</evidence>
<keyword evidence="8" id="KW-0347">Helicase</keyword>
<dbReference type="FunFam" id="3.40.50.300:FF:000269">
    <property type="entry name" value="ATP-dependent RNA helicase SUPV3L1, mitochondrial"/>
    <property type="match status" value="1"/>
</dbReference>
<keyword evidence="11" id="KW-0496">Mitochondrion</keyword>
<evidence type="ECO:0000256" key="13">
    <source>
        <dbReference type="ARBA" id="ARBA00047984"/>
    </source>
</evidence>
<dbReference type="InterPro" id="IPR001650">
    <property type="entry name" value="Helicase_C-like"/>
</dbReference>
<keyword evidence="16" id="KW-1185">Reference proteome</keyword>
<dbReference type="InterPro" id="IPR050699">
    <property type="entry name" value="RNA-DNA_Helicase"/>
</dbReference>
<dbReference type="KEGG" id="cvr:CHLNCDRAFT_135006"/>
<evidence type="ECO:0000256" key="6">
    <source>
        <dbReference type="ARBA" id="ARBA00022741"/>
    </source>
</evidence>
<protein>
    <recommendedName>
        <fullName evidence="5">RNA helicase</fullName>
        <ecNumber evidence="5">3.6.4.13</ecNumber>
    </recommendedName>
</protein>
<evidence type="ECO:0000259" key="14">
    <source>
        <dbReference type="PROSITE" id="PS51194"/>
    </source>
</evidence>
<gene>
    <name evidence="15" type="ORF">CHLNCDRAFT_135006</name>
</gene>